<accession>A0A2T0W7M5</accession>
<keyword evidence="3" id="KW-1185">Reference proteome</keyword>
<evidence type="ECO:0000313" key="3">
    <source>
        <dbReference type="Proteomes" id="UP000238205"/>
    </source>
</evidence>
<dbReference type="RefSeq" id="WP_170068827.1">
    <property type="nucleotide sequence ID" value="NZ_PVTO01000009.1"/>
</dbReference>
<protein>
    <submittedName>
        <fullName evidence="2">Lipopolysaccharide cholinephosphotransferase</fullName>
    </submittedName>
</protein>
<comment type="caution">
    <text evidence="2">The sequence shown here is derived from an EMBL/GenBank/DDBJ whole genome shotgun (WGS) entry which is preliminary data.</text>
</comment>
<dbReference type="AlphaFoldDB" id="A0A2T0W7M5"/>
<evidence type="ECO:0000259" key="1">
    <source>
        <dbReference type="Pfam" id="PF04991"/>
    </source>
</evidence>
<sequence length="285" mass="33944">MTHQFTNDTLRQLQETQLEILIEFDRICRKHDIPYQLFAGTLLGSIRHEGFIPWDDDIDLAILRKDYERFKEVVPQELNERYFLQTYETDPEYYKQSGRLRKNNTVMLQELYEPFNMHHGIPISIMPLDNIEPDTIKGELHRKVYQMLYNNLWRLNNARAIENCQREQNKKKKVVRYGLYVVSKIIPKYVTDRLHEKVATLLNHKETPYVSHLTNGATKKRFHAYKIKREAFYDTIPGPFEGHSFPIPRSYDKVLTQLYGDYLSLPPEEERESHHGVIKIAFDND</sequence>
<dbReference type="GO" id="GO:0009100">
    <property type="term" value="P:glycoprotein metabolic process"/>
    <property type="evidence" value="ECO:0007669"/>
    <property type="project" value="UniProtKB-ARBA"/>
</dbReference>
<proteinExistence type="predicted"/>
<dbReference type="GO" id="GO:0016740">
    <property type="term" value="F:transferase activity"/>
    <property type="evidence" value="ECO:0007669"/>
    <property type="project" value="UniProtKB-KW"/>
</dbReference>
<keyword evidence="2" id="KW-0808">Transferase</keyword>
<dbReference type="InterPro" id="IPR052942">
    <property type="entry name" value="LPS_cholinephosphotransferase"/>
</dbReference>
<dbReference type="EMBL" id="PVTO01000009">
    <property type="protein sequence ID" value="PRY82700.1"/>
    <property type="molecule type" value="Genomic_DNA"/>
</dbReference>
<gene>
    <name evidence="2" type="ORF">CLV38_10929</name>
</gene>
<name>A0A2T0W7M5_9LACT</name>
<reference evidence="2 3" key="1">
    <citation type="submission" date="2018-03" db="EMBL/GenBank/DDBJ databases">
        <title>Genomic Encyclopedia of Archaeal and Bacterial Type Strains, Phase II (KMG-II): from individual species to whole genera.</title>
        <authorList>
            <person name="Goeker M."/>
        </authorList>
    </citation>
    <scope>NUCLEOTIDE SEQUENCE [LARGE SCALE GENOMIC DNA]</scope>
    <source>
        <strain evidence="2 3">DSM 13175</strain>
    </source>
</reference>
<dbReference type="PANTHER" id="PTHR43404:SF2">
    <property type="entry name" value="LIPOPOLYSACCHARIDE CHOLINEPHOSPHOTRANSFERASE LICD"/>
    <property type="match status" value="1"/>
</dbReference>
<dbReference type="PANTHER" id="PTHR43404">
    <property type="entry name" value="LIPOPOLYSACCHARIDE CHOLINEPHOSPHOTRANSFERASE LICD"/>
    <property type="match status" value="1"/>
</dbReference>
<feature type="domain" description="LicD/FKTN/FKRP nucleotidyltransferase" evidence="1">
    <location>
        <begin position="28"/>
        <end position="260"/>
    </location>
</feature>
<dbReference type="InterPro" id="IPR007074">
    <property type="entry name" value="LicD/FKTN/FKRP_NTP_transf"/>
</dbReference>
<dbReference type="Proteomes" id="UP000238205">
    <property type="component" value="Unassembled WGS sequence"/>
</dbReference>
<dbReference type="Pfam" id="PF04991">
    <property type="entry name" value="LicD"/>
    <property type="match status" value="1"/>
</dbReference>
<evidence type="ECO:0000313" key="2">
    <source>
        <dbReference type="EMBL" id="PRY82700.1"/>
    </source>
</evidence>
<organism evidence="2 3">
    <name type="scientific">Alkalibacterium olivapovliticus</name>
    <dbReference type="NCBI Taxonomy" id="99907"/>
    <lineage>
        <taxon>Bacteria</taxon>
        <taxon>Bacillati</taxon>
        <taxon>Bacillota</taxon>
        <taxon>Bacilli</taxon>
        <taxon>Lactobacillales</taxon>
        <taxon>Carnobacteriaceae</taxon>
        <taxon>Alkalibacterium</taxon>
    </lineage>
</organism>